<evidence type="ECO:0000256" key="5">
    <source>
        <dbReference type="ARBA" id="ARBA00022705"/>
    </source>
</evidence>
<comment type="catalytic activity">
    <reaction evidence="12">
        <text>ssDNA + n NTP = ssDNA/pppN(pN)n-1 hybrid + (n-1) diphosphate.</text>
        <dbReference type="EC" id="2.7.7.101"/>
    </reaction>
</comment>
<name>A0ABN0Y7C9_9CAUL</name>
<reference evidence="14 15" key="1">
    <citation type="journal article" date="2019" name="Int. J. Syst. Evol. Microbiol.">
        <title>The Global Catalogue of Microorganisms (GCM) 10K type strain sequencing project: providing services to taxonomists for standard genome sequencing and annotation.</title>
        <authorList>
            <consortium name="The Broad Institute Genomics Platform"/>
            <consortium name="The Broad Institute Genome Sequencing Center for Infectious Disease"/>
            <person name="Wu L."/>
            <person name="Ma J."/>
        </authorList>
    </citation>
    <scope>NUCLEOTIDE SEQUENCE [LARGE SCALE GENOMIC DNA]</scope>
    <source>
        <strain evidence="14 15">JCM 13476</strain>
    </source>
</reference>
<proteinExistence type="inferred from homology"/>
<dbReference type="SUPFAM" id="SSF56731">
    <property type="entry name" value="DNA primase core"/>
    <property type="match status" value="1"/>
</dbReference>
<accession>A0ABN0Y7C9</accession>
<dbReference type="HAMAP" id="MF_00974">
    <property type="entry name" value="DNA_primase_DnaG"/>
    <property type="match status" value="1"/>
</dbReference>
<evidence type="ECO:0000256" key="8">
    <source>
        <dbReference type="ARBA" id="ARBA00022833"/>
    </source>
</evidence>
<evidence type="ECO:0000313" key="14">
    <source>
        <dbReference type="EMBL" id="GAA0384961.1"/>
    </source>
</evidence>
<dbReference type="EMBL" id="BAAAEJ010000003">
    <property type="protein sequence ID" value="GAA0384961.1"/>
    <property type="molecule type" value="Genomic_DNA"/>
</dbReference>
<evidence type="ECO:0000256" key="1">
    <source>
        <dbReference type="ARBA" id="ARBA00022478"/>
    </source>
</evidence>
<dbReference type="EC" id="2.7.7.101" evidence="12"/>
<dbReference type="PROSITE" id="PS50880">
    <property type="entry name" value="TOPRIM"/>
    <property type="match status" value="1"/>
</dbReference>
<evidence type="ECO:0000313" key="15">
    <source>
        <dbReference type="Proteomes" id="UP001500791"/>
    </source>
</evidence>
<keyword evidence="4 12" id="KW-0548">Nucleotidyltransferase</keyword>
<dbReference type="SMART" id="SM00400">
    <property type="entry name" value="ZnF_CHCC"/>
    <property type="match status" value="1"/>
</dbReference>
<dbReference type="InterPro" id="IPR034151">
    <property type="entry name" value="TOPRIM_DnaG_bac"/>
</dbReference>
<dbReference type="Pfam" id="PF13662">
    <property type="entry name" value="Toprim_4"/>
    <property type="match status" value="1"/>
</dbReference>
<dbReference type="SMART" id="SM00493">
    <property type="entry name" value="TOPRIM"/>
    <property type="match status" value="1"/>
</dbReference>
<comment type="caution">
    <text evidence="12">Lacks conserved residue(s) required for the propagation of feature annotation.</text>
</comment>
<dbReference type="Proteomes" id="UP001500791">
    <property type="component" value="Unassembled WGS sequence"/>
</dbReference>
<dbReference type="InterPro" id="IPR050219">
    <property type="entry name" value="DnaG_primase"/>
</dbReference>
<evidence type="ECO:0000256" key="9">
    <source>
        <dbReference type="ARBA" id="ARBA00022842"/>
    </source>
</evidence>
<dbReference type="PANTHER" id="PTHR30313">
    <property type="entry name" value="DNA PRIMASE"/>
    <property type="match status" value="1"/>
</dbReference>
<feature type="domain" description="Toprim" evidence="13">
    <location>
        <begin position="271"/>
        <end position="352"/>
    </location>
</feature>
<keyword evidence="1 12" id="KW-0240">DNA-directed RNA polymerase</keyword>
<dbReference type="InterPro" id="IPR036977">
    <property type="entry name" value="DNA_primase_Znf_CHC2"/>
</dbReference>
<dbReference type="Pfam" id="PF08275">
    <property type="entry name" value="DNAG_N"/>
    <property type="match status" value="1"/>
</dbReference>
<comment type="function">
    <text evidence="12">RNA polymerase that catalyzes the synthesis of short RNA molecules used as primers for DNA polymerase during DNA replication.</text>
</comment>
<keyword evidence="15" id="KW-1185">Reference proteome</keyword>
<evidence type="ECO:0000256" key="11">
    <source>
        <dbReference type="ARBA" id="ARBA00023163"/>
    </source>
</evidence>
<keyword evidence="5 12" id="KW-0235">DNA replication</keyword>
<organism evidence="14 15">
    <name type="scientific">Brevundimonas terrae</name>
    <dbReference type="NCBI Taxonomy" id="363631"/>
    <lineage>
        <taxon>Bacteria</taxon>
        <taxon>Pseudomonadati</taxon>
        <taxon>Pseudomonadota</taxon>
        <taxon>Alphaproteobacteria</taxon>
        <taxon>Caulobacterales</taxon>
        <taxon>Caulobacteraceae</taxon>
        <taxon>Brevundimonas</taxon>
    </lineage>
</organism>
<evidence type="ECO:0000259" key="13">
    <source>
        <dbReference type="PROSITE" id="PS50880"/>
    </source>
</evidence>
<dbReference type="Gene3D" id="3.90.980.10">
    <property type="entry name" value="DNA primase, catalytic core, N-terminal domain"/>
    <property type="match status" value="1"/>
</dbReference>
<keyword evidence="6" id="KW-0479">Metal-binding</keyword>
<dbReference type="CDD" id="cd03364">
    <property type="entry name" value="TOPRIM_DnaG_primases"/>
    <property type="match status" value="1"/>
</dbReference>
<dbReference type="InterPro" id="IPR002694">
    <property type="entry name" value="Znf_CHC2"/>
</dbReference>
<evidence type="ECO:0000256" key="6">
    <source>
        <dbReference type="ARBA" id="ARBA00022723"/>
    </source>
</evidence>
<comment type="caution">
    <text evidence="14">The sequence shown here is derived from an EMBL/GenBank/DDBJ whole genome shotgun (WGS) entry which is preliminary data.</text>
</comment>
<dbReference type="PANTHER" id="PTHR30313:SF2">
    <property type="entry name" value="DNA PRIMASE"/>
    <property type="match status" value="1"/>
</dbReference>
<dbReference type="InterPro" id="IPR030846">
    <property type="entry name" value="DnaG_bac"/>
</dbReference>
<comment type="similarity">
    <text evidence="12">Belongs to the DnaG primase family.</text>
</comment>
<protein>
    <recommendedName>
        <fullName evidence="12">DNA primase</fullName>
        <ecNumber evidence="12">2.7.7.101</ecNumber>
    </recommendedName>
</protein>
<evidence type="ECO:0000256" key="4">
    <source>
        <dbReference type="ARBA" id="ARBA00022695"/>
    </source>
</evidence>
<dbReference type="Gene3D" id="3.90.580.10">
    <property type="entry name" value="Zinc finger, CHC2-type domain"/>
    <property type="match status" value="1"/>
</dbReference>
<keyword evidence="8" id="KW-0862">Zinc</keyword>
<keyword evidence="9" id="KW-0460">Magnesium</keyword>
<keyword evidence="3 12" id="KW-0808">Transferase</keyword>
<keyword evidence="11 12" id="KW-0804">Transcription</keyword>
<keyword evidence="7" id="KW-0863">Zinc-finger</keyword>
<dbReference type="NCBIfam" id="TIGR01391">
    <property type="entry name" value="dnaG"/>
    <property type="match status" value="1"/>
</dbReference>
<keyword evidence="10 12" id="KW-0238">DNA-binding</keyword>
<comment type="subunit">
    <text evidence="12">Monomer. Interacts with DnaB.</text>
</comment>
<dbReference type="SUPFAM" id="SSF57783">
    <property type="entry name" value="Zinc beta-ribbon"/>
    <property type="match status" value="1"/>
</dbReference>
<dbReference type="Gene3D" id="3.40.1360.10">
    <property type="match status" value="1"/>
</dbReference>
<evidence type="ECO:0000256" key="2">
    <source>
        <dbReference type="ARBA" id="ARBA00022515"/>
    </source>
</evidence>
<evidence type="ECO:0000256" key="3">
    <source>
        <dbReference type="ARBA" id="ARBA00022679"/>
    </source>
</evidence>
<dbReference type="InterPro" id="IPR006295">
    <property type="entry name" value="DNA_primase_DnaG"/>
</dbReference>
<gene>
    <name evidence="12 14" type="primary">dnaG</name>
    <name evidence="14" type="ORF">GCM10009093_09830</name>
</gene>
<sequence length="637" mass="70259">MYGTCYLGPKLRFDERFIEELKARLRPSDVIGRSVKLKRQGREFVGLSPFAKEKSPSFFVNDDKGFFHDFSSGKHGDIISFLQETERLSFVEAVSRLAAEAGMQMPAEDPQAAEREQKRAGLSDWMDLAQRWFAANLRRQTGTATREYLERRGLPEDQWERFGLGYAPNDREGLKNALIQRGAKPGELVEAGLLISPEGGGQPYDRFRDRLMFPIHDARGRIVSFGGRAMNPDDRAKYLNGPESPLFHKGATLYGLPEARRILGAEKRGEQGIIVVEGYMDVIACHRAGLPAVAPMGTALTEEQMERLWRVSAEPVLSFDGDAAGLRAAYRAIERALPLLKPGRSFRFALLEGGQDPDDILRDKGAPALRQAMVQTRTFSEVLFQREVEAEPLDTPERKAGLKGRLRAAAGAVQDRDLAEQYRRDLFDRFDALFPRTQNASQGASGGYGDRAGGRWKGRNVLQGQTAEGQRAMQALSRSIEPVAAALAHGAVEDPERLDDHMEAIARYGFGDPALSDLAKELVRLRFSGRSLDSAALRRHLAGSGYDVLMHEVEKAAAKSGAPFLAADKPLGETRNLWSQAFDVLTRAAALDEALASAKSEAHKAFDASAFALVKAERDALRRAIKTGTIWSDDASS</sequence>
<evidence type="ECO:0000256" key="10">
    <source>
        <dbReference type="ARBA" id="ARBA00023125"/>
    </source>
</evidence>
<dbReference type="Pfam" id="PF01807">
    <property type="entry name" value="Zn_ribbon_DnaG"/>
    <property type="match status" value="1"/>
</dbReference>
<evidence type="ECO:0000256" key="7">
    <source>
        <dbReference type="ARBA" id="ARBA00022771"/>
    </source>
</evidence>
<dbReference type="InterPro" id="IPR037068">
    <property type="entry name" value="DNA_primase_core_N_sf"/>
</dbReference>
<dbReference type="InterPro" id="IPR013264">
    <property type="entry name" value="DNAG_N"/>
</dbReference>
<keyword evidence="2 12" id="KW-0639">Primosome</keyword>
<evidence type="ECO:0000256" key="12">
    <source>
        <dbReference type="HAMAP-Rule" id="MF_00974"/>
    </source>
</evidence>
<dbReference type="InterPro" id="IPR006171">
    <property type="entry name" value="TOPRIM_dom"/>
</dbReference>